<sequence length="604" mass="66578">MTFSLGMSFNQGERKMHRLLHVPDYDNPTSTLLSPQASSMLQRAPLLAIGALDAQCRPWTSIWGGHAGFSRPLGGGIIGTRTIVDGVNDPVVQALVGDVEKGEVTQDETKMFAGLSIDLMIRKRVKIFGHLVAGSVSEIDIEFEHSTDKPKGAPEKQDQIQLVTKIEQSLGNCPKYLNQYEIRPALVTSKVVSHQSSELCTGAKELIGKSDMFFLSSSTTEDMDTNHRGGPPGFVRILSDTEIVYPEYSGNRLYQTLGNLQMNPKVGITFPDYVNGDVLYITGTAEILVEHAAASVLPGSNLALKITIDEALLVASGLPFRGTRKDSSPYNPLVRTLTTEGNMKSTFSQSHKLAILIKKTSLTPSISRFRFSVPEGVRYQAGQWVALDFKEHLDYGYSHMRDDDPRSLNDDLVRTFTVSSAPGSEHDKEFDITIRKVGPVTDYLFELDPSTGIQVPILGIGGEFHIRQDEGDRVTPFIAGGVGITPLLGHLPSLELVPGRLKLLWTVRFADVDLVLCTISDNPKLATCTHVFFTGAAEEVPKDIDAKMTLLEEMGSNVEKRRLKRSDLEDVDAETWYLCAGKALRTQVLGWLEGKKVIFEDFDY</sequence>
<keyword evidence="3" id="KW-1185">Reference proteome</keyword>
<dbReference type="InterPro" id="IPR039261">
    <property type="entry name" value="FNR_nucleotide-bd"/>
</dbReference>
<gene>
    <name evidence="2" type="ORF">K504DRAFT_145639</name>
</gene>
<dbReference type="Proteomes" id="UP000799428">
    <property type="component" value="Unassembled WGS sequence"/>
</dbReference>
<dbReference type="EMBL" id="MU005765">
    <property type="protein sequence ID" value="KAF2713736.1"/>
    <property type="molecule type" value="Genomic_DNA"/>
</dbReference>
<dbReference type="PANTHER" id="PTHR42815:SF2">
    <property type="entry name" value="FAD-BINDING, PUTATIVE (AFU_ORTHOLOGUE AFUA_6G07600)-RELATED"/>
    <property type="match status" value="1"/>
</dbReference>
<dbReference type="SUPFAM" id="SSF52343">
    <property type="entry name" value="Ferredoxin reductase-like, C-terminal NADP-linked domain"/>
    <property type="match status" value="1"/>
</dbReference>
<evidence type="ECO:0000313" key="3">
    <source>
        <dbReference type="Proteomes" id="UP000799428"/>
    </source>
</evidence>
<organism evidence="2 3">
    <name type="scientific">Pleomassaria siparia CBS 279.74</name>
    <dbReference type="NCBI Taxonomy" id="1314801"/>
    <lineage>
        <taxon>Eukaryota</taxon>
        <taxon>Fungi</taxon>
        <taxon>Dikarya</taxon>
        <taxon>Ascomycota</taxon>
        <taxon>Pezizomycotina</taxon>
        <taxon>Dothideomycetes</taxon>
        <taxon>Pleosporomycetidae</taxon>
        <taxon>Pleosporales</taxon>
        <taxon>Pleomassariaceae</taxon>
        <taxon>Pleomassaria</taxon>
    </lineage>
</organism>
<dbReference type="InterPro" id="IPR012349">
    <property type="entry name" value="Split_barrel_FMN-bd"/>
</dbReference>
<dbReference type="Gene3D" id="2.30.110.10">
    <property type="entry name" value="Electron Transport, Fmn-binding Protein, Chain A"/>
    <property type="match status" value="1"/>
</dbReference>
<dbReference type="InterPro" id="IPR017927">
    <property type="entry name" value="FAD-bd_FR_type"/>
</dbReference>
<dbReference type="InterPro" id="IPR011576">
    <property type="entry name" value="Pyridox_Oxase_N"/>
</dbReference>
<feature type="domain" description="FAD-binding FR-type" evidence="1">
    <location>
        <begin position="349"/>
        <end position="467"/>
    </location>
</feature>
<dbReference type="PANTHER" id="PTHR42815">
    <property type="entry name" value="FAD-BINDING, PUTATIVE (AFU_ORTHOLOGUE AFUA_6G07600)-RELATED"/>
    <property type="match status" value="1"/>
</dbReference>
<protein>
    <recommendedName>
        <fullName evidence="1">FAD-binding FR-type domain-containing protein</fullName>
    </recommendedName>
</protein>
<dbReference type="OrthoDB" id="436496at2759"/>
<evidence type="ECO:0000259" key="1">
    <source>
        <dbReference type="PROSITE" id="PS51384"/>
    </source>
</evidence>
<dbReference type="SUPFAM" id="SSF63380">
    <property type="entry name" value="Riboflavin synthase domain-like"/>
    <property type="match status" value="1"/>
</dbReference>
<dbReference type="PROSITE" id="PS51384">
    <property type="entry name" value="FAD_FR"/>
    <property type="match status" value="1"/>
</dbReference>
<dbReference type="SUPFAM" id="SSF50475">
    <property type="entry name" value="FMN-binding split barrel"/>
    <property type="match status" value="1"/>
</dbReference>
<reference evidence="2" key="1">
    <citation type="journal article" date="2020" name="Stud. Mycol.">
        <title>101 Dothideomycetes genomes: a test case for predicting lifestyles and emergence of pathogens.</title>
        <authorList>
            <person name="Haridas S."/>
            <person name="Albert R."/>
            <person name="Binder M."/>
            <person name="Bloem J."/>
            <person name="Labutti K."/>
            <person name="Salamov A."/>
            <person name="Andreopoulos B."/>
            <person name="Baker S."/>
            <person name="Barry K."/>
            <person name="Bills G."/>
            <person name="Bluhm B."/>
            <person name="Cannon C."/>
            <person name="Castanera R."/>
            <person name="Culley D."/>
            <person name="Daum C."/>
            <person name="Ezra D."/>
            <person name="Gonzalez J."/>
            <person name="Henrissat B."/>
            <person name="Kuo A."/>
            <person name="Liang C."/>
            <person name="Lipzen A."/>
            <person name="Lutzoni F."/>
            <person name="Magnuson J."/>
            <person name="Mondo S."/>
            <person name="Nolan M."/>
            <person name="Ohm R."/>
            <person name="Pangilinan J."/>
            <person name="Park H.-J."/>
            <person name="Ramirez L."/>
            <person name="Alfaro M."/>
            <person name="Sun H."/>
            <person name="Tritt A."/>
            <person name="Yoshinaga Y."/>
            <person name="Zwiers L.-H."/>
            <person name="Turgeon B."/>
            <person name="Goodwin S."/>
            <person name="Spatafora J."/>
            <person name="Crous P."/>
            <person name="Grigoriev I."/>
        </authorList>
    </citation>
    <scope>NUCLEOTIDE SEQUENCE</scope>
    <source>
        <strain evidence="2">CBS 279.74</strain>
    </source>
</reference>
<name>A0A6G1KLG7_9PLEO</name>
<evidence type="ECO:0000313" key="2">
    <source>
        <dbReference type="EMBL" id="KAF2713736.1"/>
    </source>
</evidence>
<proteinExistence type="predicted"/>
<dbReference type="Pfam" id="PF01243">
    <property type="entry name" value="PNPOx_N"/>
    <property type="match status" value="1"/>
</dbReference>
<dbReference type="Gene3D" id="2.40.30.10">
    <property type="entry name" value="Translation factors"/>
    <property type="match status" value="1"/>
</dbReference>
<dbReference type="InterPro" id="IPR017938">
    <property type="entry name" value="Riboflavin_synthase-like_b-brl"/>
</dbReference>
<accession>A0A6G1KLG7</accession>
<dbReference type="AlphaFoldDB" id="A0A6G1KLG7"/>
<dbReference type="GO" id="GO:0016491">
    <property type="term" value="F:oxidoreductase activity"/>
    <property type="evidence" value="ECO:0007669"/>
    <property type="project" value="InterPro"/>
</dbReference>